<keyword evidence="3" id="KW-1185">Reference proteome</keyword>
<dbReference type="InterPro" id="IPR021457">
    <property type="entry name" value="DUF3108"/>
</dbReference>
<name>A0A501WH52_9GAMM</name>
<gene>
    <name evidence="2" type="ORF">FJM67_12785</name>
</gene>
<organism evidence="2 3">
    <name type="scientific">Maribrevibacterium harenarium</name>
    <dbReference type="NCBI Taxonomy" id="2589817"/>
    <lineage>
        <taxon>Bacteria</taxon>
        <taxon>Pseudomonadati</taxon>
        <taxon>Pseudomonadota</taxon>
        <taxon>Gammaproteobacteria</taxon>
        <taxon>Oceanospirillales</taxon>
        <taxon>Oceanospirillaceae</taxon>
        <taxon>Maribrevibacterium</taxon>
    </lineage>
</organism>
<dbReference type="Proteomes" id="UP000315901">
    <property type="component" value="Unassembled WGS sequence"/>
</dbReference>
<dbReference type="Pfam" id="PF11306">
    <property type="entry name" value="DUF3108"/>
    <property type="match status" value="1"/>
</dbReference>
<dbReference type="RefSeq" id="WP_140589874.1">
    <property type="nucleotide sequence ID" value="NZ_VFRR01000028.1"/>
</dbReference>
<evidence type="ECO:0000313" key="3">
    <source>
        <dbReference type="Proteomes" id="UP000315901"/>
    </source>
</evidence>
<protein>
    <submittedName>
        <fullName evidence="2">DUF3108 domain-containing protein</fullName>
    </submittedName>
</protein>
<reference evidence="2 3" key="1">
    <citation type="submission" date="2019-06" db="EMBL/GenBank/DDBJ databases">
        <title>A novel bacterium of genus Marinomonas, isolated from coastal sand.</title>
        <authorList>
            <person name="Huang H."/>
            <person name="Mo K."/>
            <person name="Hu Y."/>
        </authorList>
    </citation>
    <scope>NUCLEOTIDE SEQUENCE [LARGE SCALE GENOMIC DNA]</scope>
    <source>
        <strain evidence="2 3">HB171799</strain>
    </source>
</reference>
<dbReference type="OrthoDB" id="6007799at2"/>
<dbReference type="EMBL" id="VFRR01000028">
    <property type="protein sequence ID" value="TPE48899.1"/>
    <property type="molecule type" value="Genomic_DNA"/>
</dbReference>
<feature type="signal peptide" evidence="1">
    <location>
        <begin position="1"/>
        <end position="31"/>
    </location>
</feature>
<dbReference type="AlphaFoldDB" id="A0A501WH52"/>
<evidence type="ECO:0000256" key="1">
    <source>
        <dbReference type="SAM" id="SignalP"/>
    </source>
</evidence>
<sequence length="244" mass="28054">MRAINQGKTYRPTLIAILLAAGTLFFSSAEAESNLAPFSATYSTTWHKGISLRVEGKQTLTKQAPNTWHFEFKASALIASLKEDVTFTLPDALDSPIKPLRYAYKSSVLGRKREAIITFDWDNMRVLNDVDDTPWYMEVENGTLDRLGLQLQLRRDLQLGKEELSYDVADGGKVKHWQFKRQGSDRIQTKLGKLDAIKVIRTDNQSEERLSTFWFAPKYDYLLVKMVHKEDGESYKLELEKIRQ</sequence>
<comment type="caution">
    <text evidence="2">The sequence shown here is derived from an EMBL/GenBank/DDBJ whole genome shotgun (WGS) entry which is preliminary data.</text>
</comment>
<evidence type="ECO:0000313" key="2">
    <source>
        <dbReference type="EMBL" id="TPE48899.1"/>
    </source>
</evidence>
<feature type="chain" id="PRO_5021320135" evidence="1">
    <location>
        <begin position="32"/>
        <end position="244"/>
    </location>
</feature>
<keyword evidence="1" id="KW-0732">Signal</keyword>
<proteinExistence type="predicted"/>
<accession>A0A501WH52</accession>